<sequence length="618" mass="66255">MTATLPTSPLKSSLTGSNKETTSTHGTWKERLNTAFTTPINAMTLSNSEMTSLLNDQEGTSRTTTLPIIVTADENPKQNQTTPITAPKTTNTPANRMESSASPDSEKAATSTDPIALKTPGNDTEPSGSMTITVSEASALNTSSTLDKINDTGGLLSTTTSTAICATSLNTTTLGTTDPGTTTTRTQEGQSTAAPPPPATIPMTSKTSDSHHNTATGTPSHPAQTASGVGTETRPVYSTVLVLSSSGTMKSSAMTGPSQNSPRSSQNSSSRAEACALDEDTAGPGDCRCNDSYHAHTELSRMPVTLNCWPQKIEVALSSCFLETQHWNLKKDGFSGCSSIKKIEQGHRVQVFMLEKKQGTCGLQLLTNDSHALYSLKVQLQQVLPGSNITEPTILSFSCAYPLVVNISQTLPHLVDSIPTIHFTSMGDTIIILSVFTDLQLSTPLKNRTAPLGTLLYVVLNATSSDPDRFALVVNEVFASTNTANKEAVKATYHFVNESCPVPSRLLNGLKSNGASLQVTLAFKLFRFLNSDTLYLHARVTLCDKLAERPCPPVSCSLRNPAARNSPWESRTREDLERGGRWIVFGPLRITESKASRSRNSPGWYKMIAVMKFVITAL</sequence>
<dbReference type="InterPro" id="IPR055355">
    <property type="entry name" value="ZP-C"/>
</dbReference>
<accession>A0A8D2CL09</accession>
<dbReference type="Gene3D" id="2.60.40.4100">
    <property type="entry name" value="Zona pellucida, ZP-C domain"/>
    <property type="match status" value="1"/>
</dbReference>
<reference evidence="4" key="3">
    <citation type="submission" date="2025-09" db="UniProtKB">
        <authorList>
            <consortium name="Ensembl"/>
        </authorList>
    </citation>
    <scope>IDENTIFICATION</scope>
</reference>
<dbReference type="InterPro" id="IPR055356">
    <property type="entry name" value="ZP-N"/>
</dbReference>
<dbReference type="Pfam" id="PF23344">
    <property type="entry name" value="ZP-N"/>
    <property type="match status" value="1"/>
</dbReference>
<feature type="compositionally biased region" description="Polar residues" evidence="2">
    <location>
        <begin position="1"/>
        <end position="26"/>
    </location>
</feature>
<dbReference type="AlphaFoldDB" id="A0A8D2CL09"/>
<dbReference type="PANTHER" id="PTHR47130:SF3">
    <property type="entry name" value="ZONA PELLUCIDA PROTEIN"/>
    <property type="match status" value="1"/>
</dbReference>
<protein>
    <recommendedName>
        <fullName evidence="3">ZP domain-containing protein</fullName>
    </recommendedName>
</protein>
<feature type="region of interest" description="Disordered" evidence="2">
    <location>
        <begin position="248"/>
        <end position="276"/>
    </location>
</feature>
<organism evidence="4 5">
    <name type="scientific">Sciurus vulgaris</name>
    <name type="common">Eurasian red squirrel</name>
    <dbReference type="NCBI Taxonomy" id="55149"/>
    <lineage>
        <taxon>Eukaryota</taxon>
        <taxon>Metazoa</taxon>
        <taxon>Chordata</taxon>
        <taxon>Craniata</taxon>
        <taxon>Vertebrata</taxon>
        <taxon>Euteleostomi</taxon>
        <taxon>Mammalia</taxon>
        <taxon>Eutheria</taxon>
        <taxon>Euarchontoglires</taxon>
        <taxon>Glires</taxon>
        <taxon>Rodentia</taxon>
        <taxon>Sciuromorpha</taxon>
        <taxon>Sciuridae</taxon>
        <taxon>Sciurinae</taxon>
        <taxon>Sciurini</taxon>
        <taxon>Sciurus</taxon>
    </lineage>
</organism>
<evidence type="ECO:0000256" key="1">
    <source>
        <dbReference type="ARBA" id="ARBA00023157"/>
    </source>
</evidence>
<reference evidence="4" key="2">
    <citation type="submission" date="2025-08" db="UniProtKB">
        <authorList>
            <consortium name="Ensembl"/>
        </authorList>
    </citation>
    <scope>IDENTIFICATION</scope>
</reference>
<feature type="compositionally biased region" description="Polar residues" evidence="2">
    <location>
        <begin position="213"/>
        <end position="230"/>
    </location>
</feature>
<dbReference type="Proteomes" id="UP000694564">
    <property type="component" value="Chromosome 1"/>
</dbReference>
<keyword evidence="1" id="KW-1015">Disulfide bond</keyword>
<dbReference type="OrthoDB" id="9631414at2759"/>
<dbReference type="GeneTree" id="ENSGT00720000109135"/>
<reference evidence="4" key="1">
    <citation type="submission" date="2020-06" db="EMBL/GenBank/DDBJ databases">
        <authorList>
            <consortium name="Wellcome Sanger Institute Data Sharing"/>
        </authorList>
    </citation>
    <scope>NUCLEOTIDE SEQUENCE [LARGE SCALE GENOMIC DNA]</scope>
</reference>
<keyword evidence="5" id="KW-1185">Reference proteome</keyword>
<feature type="domain" description="ZP" evidence="3">
    <location>
        <begin position="307"/>
        <end position="563"/>
    </location>
</feature>
<proteinExistence type="predicted"/>
<dbReference type="Pfam" id="PF00100">
    <property type="entry name" value="Zona_pellucida"/>
    <property type="match status" value="1"/>
</dbReference>
<evidence type="ECO:0000256" key="2">
    <source>
        <dbReference type="SAM" id="MobiDB-lite"/>
    </source>
</evidence>
<dbReference type="Gene3D" id="2.60.40.3210">
    <property type="entry name" value="Zona pellucida, ZP-N domain"/>
    <property type="match status" value="1"/>
</dbReference>
<name>A0A8D2CL09_SCIVU</name>
<feature type="compositionally biased region" description="Polar residues" evidence="2">
    <location>
        <begin position="97"/>
        <end position="113"/>
    </location>
</feature>
<dbReference type="SMART" id="SM00241">
    <property type="entry name" value="ZP"/>
    <property type="match status" value="1"/>
</dbReference>
<dbReference type="Ensembl" id="ENSSVLT00005002851.1">
    <property type="protein sequence ID" value="ENSSVLP00005002601.1"/>
    <property type="gene ID" value="ENSSVLG00005002078.1"/>
</dbReference>
<feature type="compositionally biased region" description="Low complexity" evidence="2">
    <location>
        <begin position="81"/>
        <end position="95"/>
    </location>
</feature>
<feature type="compositionally biased region" description="Low complexity" evidence="2">
    <location>
        <begin position="257"/>
        <end position="271"/>
    </location>
</feature>
<evidence type="ECO:0000313" key="4">
    <source>
        <dbReference type="Ensembl" id="ENSSVLP00005002601.1"/>
    </source>
</evidence>
<dbReference type="PROSITE" id="PS51034">
    <property type="entry name" value="ZP_2"/>
    <property type="match status" value="1"/>
</dbReference>
<feature type="compositionally biased region" description="Polar residues" evidence="2">
    <location>
        <begin position="121"/>
        <end position="130"/>
    </location>
</feature>
<dbReference type="InterPro" id="IPR042235">
    <property type="entry name" value="ZP-C_dom"/>
</dbReference>
<feature type="region of interest" description="Disordered" evidence="2">
    <location>
        <begin position="1"/>
        <end position="31"/>
    </location>
</feature>
<feature type="region of interest" description="Disordered" evidence="2">
    <location>
        <begin position="71"/>
        <end position="130"/>
    </location>
</feature>
<dbReference type="InterPro" id="IPR001507">
    <property type="entry name" value="ZP_dom"/>
</dbReference>
<dbReference type="PANTHER" id="PTHR47130">
    <property type="entry name" value="SI:DKEY-19B23.11-RELATED"/>
    <property type="match status" value="1"/>
</dbReference>
<evidence type="ECO:0000313" key="5">
    <source>
        <dbReference type="Proteomes" id="UP000694564"/>
    </source>
</evidence>
<feature type="compositionally biased region" description="Low complexity" evidence="2">
    <location>
        <begin position="171"/>
        <end position="193"/>
    </location>
</feature>
<evidence type="ECO:0000259" key="3">
    <source>
        <dbReference type="PROSITE" id="PS51034"/>
    </source>
</evidence>
<feature type="region of interest" description="Disordered" evidence="2">
    <location>
        <begin position="171"/>
        <end position="234"/>
    </location>
</feature>